<dbReference type="Proteomes" id="UP000324222">
    <property type="component" value="Unassembled WGS sequence"/>
</dbReference>
<protein>
    <submittedName>
        <fullName evidence="2">Uncharacterized protein</fullName>
    </submittedName>
</protein>
<comment type="caution">
    <text evidence="2">The sequence shown here is derived from an EMBL/GenBank/DDBJ whole genome shotgun (WGS) entry which is preliminary data.</text>
</comment>
<evidence type="ECO:0000256" key="1">
    <source>
        <dbReference type="SAM" id="Phobius"/>
    </source>
</evidence>
<dbReference type="AlphaFoldDB" id="A0A5B7F3I4"/>
<keyword evidence="1" id="KW-0812">Transmembrane</keyword>
<evidence type="ECO:0000313" key="3">
    <source>
        <dbReference type="Proteomes" id="UP000324222"/>
    </source>
</evidence>
<sequence>MFQTFREANAKGIYDTSYCYIGLIGVSFTMLGAGIVSLLIASMTDANHYLRITVPGPNHPKDVEGGVLNPTCERLYKHVWVWYHKRRFFRIREINETQDHSLEMRMMPQHKSKLLSPQEPTLGNISSRICLESQQSQA</sequence>
<reference evidence="2 3" key="1">
    <citation type="submission" date="2019-05" db="EMBL/GenBank/DDBJ databases">
        <title>Another draft genome of Portunus trituberculatus and its Hox gene families provides insights of decapod evolution.</title>
        <authorList>
            <person name="Jeong J.-H."/>
            <person name="Song I."/>
            <person name="Kim S."/>
            <person name="Choi T."/>
            <person name="Kim D."/>
            <person name="Ryu S."/>
            <person name="Kim W."/>
        </authorList>
    </citation>
    <scope>NUCLEOTIDE SEQUENCE [LARGE SCALE GENOMIC DNA]</scope>
    <source>
        <tissue evidence="2">Muscle</tissue>
    </source>
</reference>
<organism evidence="2 3">
    <name type="scientific">Portunus trituberculatus</name>
    <name type="common">Swimming crab</name>
    <name type="synonym">Neptunus trituberculatus</name>
    <dbReference type="NCBI Taxonomy" id="210409"/>
    <lineage>
        <taxon>Eukaryota</taxon>
        <taxon>Metazoa</taxon>
        <taxon>Ecdysozoa</taxon>
        <taxon>Arthropoda</taxon>
        <taxon>Crustacea</taxon>
        <taxon>Multicrustacea</taxon>
        <taxon>Malacostraca</taxon>
        <taxon>Eumalacostraca</taxon>
        <taxon>Eucarida</taxon>
        <taxon>Decapoda</taxon>
        <taxon>Pleocyemata</taxon>
        <taxon>Brachyura</taxon>
        <taxon>Eubrachyura</taxon>
        <taxon>Portunoidea</taxon>
        <taxon>Portunidae</taxon>
        <taxon>Portuninae</taxon>
        <taxon>Portunus</taxon>
    </lineage>
</organism>
<keyword evidence="1" id="KW-0472">Membrane</keyword>
<name>A0A5B7F3I4_PORTR</name>
<keyword evidence="3" id="KW-1185">Reference proteome</keyword>
<accession>A0A5B7F3I4</accession>
<evidence type="ECO:0000313" key="2">
    <source>
        <dbReference type="EMBL" id="MPC41122.1"/>
    </source>
</evidence>
<gene>
    <name evidence="2" type="ORF">E2C01_034707</name>
</gene>
<dbReference type="EMBL" id="VSRR010004938">
    <property type="protein sequence ID" value="MPC41122.1"/>
    <property type="molecule type" value="Genomic_DNA"/>
</dbReference>
<keyword evidence="1" id="KW-1133">Transmembrane helix</keyword>
<feature type="transmembrane region" description="Helical" evidence="1">
    <location>
        <begin position="20"/>
        <end position="41"/>
    </location>
</feature>
<dbReference type="OrthoDB" id="6358884at2759"/>
<proteinExistence type="predicted"/>